<evidence type="ECO:0000256" key="1">
    <source>
        <dbReference type="SAM" id="MobiDB-lite"/>
    </source>
</evidence>
<protein>
    <submittedName>
        <fullName evidence="2">Uncharacterized protein</fullName>
    </submittedName>
</protein>
<feature type="region of interest" description="Disordered" evidence="1">
    <location>
        <begin position="107"/>
        <end position="133"/>
    </location>
</feature>
<comment type="caution">
    <text evidence="2">The sequence shown here is derived from an EMBL/GenBank/DDBJ whole genome shotgun (WGS) entry which is preliminary data.</text>
</comment>
<feature type="compositionally biased region" description="Basic and acidic residues" evidence="1">
    <location>
        <begin position="107"/>
        <end position="121"/>
    </location>
</feature>
<dbReference type="Proteomes" id="UP001472677">
    <property type="component" value="Unassembled WGS sequence"/>
</dbReference>
<dbReference type="EMBL" id="JBBPBM010000035">
    <property type="protein sequence ID" value="KAK8530751.1"/>
    <property type="molecule type" value="Genomic_DNA"/>
</dbReference>
<accession>A0ABR2D5Z5</accession>
<gene>
    <name evidence="2" type="ORF">V6N12_013253</name>
</gene>
<keyword evidence="3" id="KW-1185">Reference proteome</keyword>
<proteinExistence type="predicted"/>
<name>A0ABR2D5Z5_9ROSI</name>
<reference evidence="2 3" key="1">
    <citation type="journal article" date="2024" name="G3 (Bethesda)">
        <title>Genome assembly of Hibiscus sabdariffa L. provides insights into metabolisms of medicinal natural products.</title>
        <authorList>
            <person name="Kim T."/>
        </authorList>
    </citation>
    <scope>NUCLEOTIDE SEQUENCE [LARGE SCALE GENOMIC DNA]</scope>
    <source>
        <strain evidence="2">TK-2024</strain>
        <tissue evidence="2">Old leaves</tissue>
    </source>
</reference>
<evidence type="ECO:0000313" key="2">
    <source>
        <dbReference type="EMBL" id="KAK8530751.1"/>
    </source>
</evidence>
<evidence type="ECO:0000313" key="3">
    <source>
        <dbReference type="Proteomes" id="UP001472677"/>
    </source>
</evidence>
<organism evidence="2 3">
    <name type="scientific">Hibiscus sabdariffa</name>
    <name type="common">roselle</name>
    <dbReference type="NCBI Taxonomy" id="183260"/>
    <lineage>
        <taxon>Eukaryota</taxon>
        <taxon>Viridiplantae</taxon>
        <taxon>Streptophyta</taxon>
        <taxon>Embryophyta</taxon>
        <taxon>Tracheophyta</taxon>
        <taxon>Spermatophyta</taxon>
        <taxon>Magnoliopsida</taxon>
        <taxon>eudicotyledons</taxon>
        <taxon>Gunneridae</taxon>
        <taxon>Pentapetalae</taxon>
        <taxon>rosids</taxon>
        <taxon>malvids</taxon>
        <taxon>Malvales</taxon>
        <taxon>Malvaceae</taxon>
        <taxon>Malvoideae</taxon>
        <taxon>Hibiscus</taxon>
    </lineage>
</organism>
<sequence>MANSGSRSGHGGRRQVWTLLCGIYQKDYTGRKKGSLPILPDPPLGDVDVNVGVVRAEETRFQRSIQSVVGIVDDEKMLTGFELMWVAGSMVLLLFLNMNLRGSEVEHRDVETGSEMGDKSHKASVASHGPHLSGHAELDRVTVGHARSMDDVVWCVGAPTGSGQLGGDLRGVRSASDVVAAFVGDRTRECVAAV</sequence>